<name>A0A0A0EIL2_9RHOB</name>
<keyword evidence="2" id="KW-1185">Reference proteome</keyword>
<dbReference type="AlphaFoldDB" id="A0A0A0EIL2"/>
<dbReference type="Proteomes" id="UP000030004">
    <property type="component" value="Unassembled WGS sequence"/>
</dbReference>
<protein>
    <recommendedName>
        <fullName evidence="3">Glycosyl transferase family 2</fullName>
    </recommendedName>
</protein>
<dbReference type="EMBL" id="AQQX01000001">
    <property type="protein sequence ID" value="KGM49933.1"/>
    <property type="molecule type" value="Genomic_DNA"/>
</dbReference>
<gene>
    <name evidence="1" type="ORF">ATO9_00005</name>
</gene>
<dbReference type="STRING" id="1461694.ATO9_00005"/>
<sequence length="293" mass="33605">MKIAAVTMVYKDNWFLGRWLEYYGNLIGQENLYVVAHGDKTGLPEMLGDAHLIAVPRDPNDVYFDRRRWGFLSQYASALTGYYDAVICLDVDEFLVPTDPEVSFEDALDWMDSDAPRCVPGFEVFAEDSSGEAVDAGARFAPNMEGAVFSPFYSKSCIIQKPGAFSDGAHGMMDEKPELLTDLALIHLRFANLKELERRNSVREDMAWGSIESWDEFQSEGKPLATWRRADQRSRQAFRGFRKTPEASWDDMFASALADLDRLRVRRGNVHKFLNKNFQPYRAKLPEWMHELF</sequence>
<proteinExistence type="predicted"/>
<accession>A0A0A0EIL2</accession>
<comment type="caution">
    <text evidence="1">The sequence shown here is derived from an EMBL/GenBank/DDBJ whole genome shotgun (WGS) entry which is preliminary data.</text>
</comment>
<dbReference type="RefSeq" id="WP_052417998.1">
    <property type="nucleotide sequence ID" value="NZ_AQQX01000001.1"/>
</dbReference>
<dbReference type="eggNOG" id="COG0463">
    <property type="taxonomic scope" value="Bacteria"/>
</dbReference>
<organism evidence="1 2">
    <name type="scientific">Pseudooceanicola atlanticus</name>
    <dbReference type="NCBI Taxonomy" id="1461694"/>
    <lineage>
        <taxon>Bacteria</taxon>
        <taxon>Pseudomonadati</taxon>
        <taxon>Pseudomonadota</taxon>
        <taxon>Alphaproteobacteria</taxon>
        <taxon>Rhodobacterales</taxon>
        <taxon>Paracoccaceae</taxon>
        <taxon>Pseudooceanicola</taxon>
    </lineage>
</organism>
<evidence type="ECO:0008006" key="3">
    <source>
        <dbReference type="Google" id="ProtNLM"/>
    </source>
</evidence>
<dbReference type="OrthoDB" id="835336at2"/>
<evidence type="ECO:0000313" key="1">
    <source>
        <dbReference type="EMBL" id="KGM49933.1"/>
    </source>
</evidence>
<reference evidence="1 2" key="1">
    <citation type="journal article" date="2015" name="Antonie Van Leeuwenhoek">
        <title>Pseudooceanicola atlanticus gen. nov. sp. nov., isolated from surface seawater of the Atlantic Ocean and reclassification of Oceanicola batsensis, Oceanicola marinus, Oceanicola nitratireducens, Oceanicola nanhaiensis, Oceanicola antarcticus and Oceanicola flagellatus, as Pseudooceanicola batsensis comb. nov., Pseudooceanicola marinus comb. nov., Pseudooceanicola nitratireducens comb. nov., Pseudooceanicola nanhaiensis comb. nov., Pseudooceanicola antarcticus comb. nov., and Pseudooceanicola flagellatus comb. nov.</title>
        <authorList>
            <person name="Lai Q."/>
            <person name="Li G."/>
            <person name="Liu X."/>
            <person name="Du Y."/>
            <person name="Sun F."/>
            <person name="Shao Z."/>
        </authorList>
    </citation>
    <scope>NUCLEOTIDE SEQUENCE [LARGE SCALE GENOMIC DNA]</scope>
    <source>
        <strain evidence="1 2">22II-s11g</strain>
    </source>
</reference>
<evidence type="ECO:0000313" key="2">
    <source>
        <dbReference type="Proteomes" id="UP000030004"/>
    </source>
</evidence>
<dbReference type="Pfam" id="PF13704">
    <property type="entry name" value="Glyco_tranf_2_4"/>
    <property type="match status" value="1"/>
</dbReference>